<keyword evidence="7" id="KW-1185">Reference proteome</keyword>
<dbReference type="PANTHER" id="PTHR24567">
    <property type="entry name" value="CRP FAMILY TRANSCRIPTIONAL REGULATORY PROTEIN"/>
    <property type="match status" value="1"/>
</dbReference>
<dbReference type="InterPro" id="IPR014710">
    <property type="entry name" value="RmlC-like_jellyroll"/>
</dbReference>
<dbReference type="InterPro" id="IPR000595">
    <property type="entry name" value="cNMP-bd_dom"/>
</dbReference>
<dbReference type="PROSITE" id="PS50042">
    <property type="entry name" value="CNMP_BINDING_3"/>
    <property type="match status" value="1"/>
</dbReference>
<protein>
    <submittedName>
        <fullName evidence="6">Crp/Fnr family transcriptional regulator</fullName>
    </submittedName>
</protein>
<dbReference type="SUPFAM" id="SSF46785">
    <property type="entry name" value="Winged helix' DNA-binding domain"/>
    <property type="match status" value="1"/>
</dbReference>
<dbReference type="Pfam" id="PF00027">
    <property type="entry name" value="cNMP_binding"/>
    <property type="match status" value="1"/>
</dbReference>
<comment type="caution">
    <text evidence="6">The sequence shown here is derived from an EMBL/GenBank/DDBJ whole genome shotgun (WGS) entry which is preliminary data.</text>
</comment>
<evidence type="ECO:0000256" key="1">
    <source>
        <dbReference type="ARBA" id="ARBA00023015"/>
    </source>
</evidence>
<proteinExistence type="predicted"/>
<dbReference type="PANTHER" id="PTHR24567:SF28">
    <property type="entry name" value="LISTERIOLYSIN REGULATORY PROTEIN"/>
    <property type="match status" value="1"/>
</dbReference>
<organism evidence="6 7">
    <name type="scientific">Hyphobacterium vulgare</name>
    <dbReference type="NCBI Taxonomy" id="1736751"/>
    <lineage>
        <taxon>Bacteria</taxon>
        <taxon>Pseudomonadati</taxon>
        <taxon>Pseudomonadota</taxon>
        <taxon>Alphaproteobacteria</taxon>
        <taxon>Maricaulales</taxon>
        <taxon>Maricaulaceae</taxon>
        <taxon>Hyphobacterium</taxon>
    </lineage>
</organism>
<dbReference type="Gene3D" id="2.60.120.10">
    <property type="entry name" value="Jelly Rolls"/>
    <property type="match status" value="1"/>
</dbReference>
<dbReference type="InterPro" id="IPR036388">
    <property type="entry name" value="WH-like_DNA-bd_sf"/>
</dbReference>
<accession>A0ABV6ZX31</accession>
<dbReference type="SUPFAM" id="SSF51206">
    <property type="entry name" value="cAMP-binding domain-like"/>
    <property type="match status" value="1"/>
</dbReference>
<evidence type="ECO:0000313" key="7">
    <source>
        <dbReference type="Proteomes" id="UP001595379"/>
    </source>
</evidence>
<dbReference type="CDD" id="cd00038">
    <property type="entry name" value="CAP_ED"/>
    <property type="match status" value="1"/>
</dbReference>
<dbReference type="InterPro" id="IPR036390">
    <property type="entry name" value="WH_DNA-bd_sf"/>
</dbReference>
<dbReference type="EMBL" id="JBHRSV010000015">
    <property type="protein sequence ID" value="MFC2926041.1"/>
    <property type="molecule type" value="Genomic_DNA"/>
</dbReference>
<evidence type="ECO:0000259" key="5">
    <source>
        <dbReference type="PROSITE" id="PS51063"/>
    </source>
</evidence>
<dbReference type="Pfam" id="PF13545">
    <property type="entry name" value="HTH_Crp_2"/>
    <property type="match status" value="1"/>
</dbReference>
<evidence type="ECO:0000256" key="2">
    <source>
        <dbReference type="ARBA" id="ARBA00023125"/>
    </source>
</evidence>
<evidence type="ECO:0000259" key="4">
    <source>
        <dbReference type="PROSITE" id="PS50042"/>
    </source>
</evidence>
<evidence type="ECO:0000313" key="6">
    <source>
        <dbReference type="EMBL" id="MFC2926041.1"/>
    </source>
</evidence>
<dbReference type="InterPro" id="IPR050397">
    <property type="entry name" value="Env_Response_Regulators"/>
</dbReference>
<keyword evidence="1" id="KW-0805">Transcription regulation</keyword>
<dbReference type="RefSeq" id="WP_343165608.1">
    <property type="nucleotide sequence ID" value="NZ_JBHRSV010000015.1"/>
</dbReference>
<feature type="domain" description="HTH crp-type" evidence="5">
    <location>
        <begin position="149"/>
        <end position="223"/>
    </location>
</feature>
<dbReference type="CDD" id="cd00092">
    <property type="entry name" value="HTH_CRP"/>
    <property type="match status" value="1"/>
</dbReference>
<dbReference type="InterPro" id="IPR018490">
    <property type="entry name" value="cNMP-bd_dom_sf"/>
</dbReference>
<sequence>MDTQSRTSVLSRSPFFRELDPRLIELSAQEAQERKLAKQDVLFQQGDEATHHYVVVWGRLRLDQATPDGKNIVLRFMGPGDLLGSVAVFRGMPYPATPVAVEETALLSWSAARMMVLMQENPPLAMRAMGMMGGRIEELQARLQEIATQQVERRIAATILRIAGQSGRRTAEGVEIPFALSRQDLAEMTGTTLHTVSRTLSAWIEEGLLEGRRSSHLVILRPHRLVEISEQA</sequence>
<dbReference type="InterPro" id="IPR012318">
    <property type="entry name" value="HTH_CRP"/>
</dbReference>
<dbReference type="SMART" id="SM00100">
    <property type="entry name" value="cNMP"/>
    <property type="match status" value="1"/>
</dbReference>
<dbReference type="PROSITE" id="PS51063">
    <property type="entry name" value="HTH_CRP_2"/>
    <property type="match status" value="1"/>
</dbReference>
<evidence type="ECO:0000256" key="3">
    <source>
        <dbReference type="ARBA" id="ARBA00023163"/>
    </source>
</evidence>
<dbReference type="SMART" id="SM00419">
    <property type="entry name" value="HTH_CRP"/>
    <property type="match status" value="1"/>
</dbReference>
<keyword evidence="2" id="KW-0238">DNA-binding</keyword>
<reference evidence="7" key="1">
    <citation type="journal article" date="2019" name="Int. J. Syst. Evol. Microbiol.">
        <title>The Global Catalogue of Microorganisms (GCM) 10K type strain sequencing project: providing services to taxonomists for standard genome sequencing and annotation.</title>
        <authorList>
            <consortium name="The Broad Institute Genomics Platform"/>
            <consortium name="The Broad Institute Genome Sequencing Center for Infectious Disease"/>
            <person name="Wu L."/>
            <person name="Ma J."/>
        </authorList>
    </citation>
    <scope>NUCLEOTIDE SEQUENCE [LARGE SCALE GENOMIC DNA]</scope>
    <source>
        <strain evidence="7">KCTC 52487</strain>
    </source>
</reference>
<gene>
    <name evidence="6" type="ORF">ACFOOR_07975</name>
</gene>
<feature type="domain" description="Cyclic nucleotide-binding" evidence="4">
    <location>
        <begin position="15"/>
        <end position="135"/>
    </location>
</feature>
<keyword evidence="3" id="KW-0804">Transcription</keyword>
<dbReference type="Proteomes" id="UP001595379">
    <property type="component" value="Unassembled WGS sequence"/>
</dbReference>
<dbReference type="Gene3D" id="1.10.10.10">
    <property type="entry name" value="Winged helix-like DNA-binding domain superfamily/Winged helix DNA-binding domain"/>
    <property type="match status" value="1"/>
</dbReference>
<name>A0ABV6ZX31_9PROT</name>